<protein>
    <submittedName>
        <fullName evidence="2">Uncharacterized protein</fullName>
    </submittedName>
</protein>
<organism evidence="2 3">
    <name type="scientific">Corynebacterium lehmanniae</name>
    <dbReference type="NCBI Taxonomy" id="2913497"/>
    <lineage>
        <taxon>Bacteria</taxon>
        <taxon>Bacillati</taxon>
        <taxon>Actinomycetota</taxon>
        <taxon>Actinomycetes</taxon>
        <taxon>Mycobacteriales</taxon>
        <taxon>Corynebacteriaceae</taxon>
        <taxon>Corynebacterium</taxon>
    </lineage>
</organism>
<proteinExistence type="predicted"/>
<feature type="transmembrane region" description="Helical" evidence="1">
    <location>
        <begin position="58"/>
        <end position="77"/>
    </location>
</feature>
<dbReference type="RefSeq" id="WP_202032106.1">
    <property type="nucleotide sequence ID" value="NZ_JAKMUR010000020.1"/>
</dbReference>
<reference evidence="2" key="1">
    <citation type="submission" date="2022-02" db="EMBL/GenBank/DDBJ databases">
        <title>Corynebacterium sp. from urogenital microbiome.</title>
        <authorList>
            <person name="Cappelli E.A."/>
            <person name="Ribeiro T.G."/>
            <person name="Peixe L."/>
        </authorList>
    </citation>
    <scope>NUCLEOTIDE SEQUENCE</scope>
    <source>
        <strain evidence="2">C8Ua_144</strain>
    </source>
</reference>
<evidence type="ECO:0000313" key="2">
    <source>
        <dbReference type="EMBL" id="MCZ9292502.1"/>
    </source>
</evidence>
<accession>A0ABT4RB14</accession>
<keyword evidence="1" id="KW-0812">Transmembrane</keyword>
<name>A0ABT4RB14_9CORY</name>
<dbReference type="Proteomes" id="UP001146453">
    <property type="component" value="Unassembled WGS sequence"/>
</dbReference>
<keyword evidence="3" id="KW-1185">Reference proteome</keyword>
<feature type="transmembrane region" description="Helical" evidence="1">
    <location>
        <begin position="134"/>
        <end position="157"/>
    </location>
</feature>
<comment type="caution">
    <text evidence="2">The sequence shown here is derived from an EMBL/GenBank/DDBJ whole genome shotgun (WGS) entry which is preliminary data.</text>
</comment>
<dbReference type="EMBL" id="JAKMUR010000020">
    <property type="protein sequence ID" value="MCZ9292502.1"/>
    <property type="molecule type" value="Genomic_DNA"/>
</dbReference>
<gene>
    <name evidence="2" type="ORF">L8U61_10180</name>
</gene>
<sequence>MTAAEGGSAKAEDVRKHLDFIQAVVTRMSAASANAKAWLLPIVTATYGYALTQHAGTVALLGVLAAGLFGFLDANYLRQEQAYRALYDAVANGTRDVPLFSLDVAHASDPTPEPVTRWERTLARLHCWIPRGRVWASWSIAPFYGVLLLVGMAIFMAA</sequence>
<keyword evidence="1" id="KW-1133">Transmembrane helix</keyword>
<evidence type="ECO:0000256" key="1">
    <source>
        <dbReference type="SAM" id="Phobius"/>
    </source>
</evidence>
<evidence type="ECO:0000313" key="3">
    <source>
        <dbReference type="Proteomes" id="UP001146453"/>
    </source>
</evidence>
<keyword evidence="1" id="KW-0472">Membrane</keyword>